<evidence type="ECO:0000313" key="3">
    <source>
        <dbReference type="EMBL" id="SEH38858.1"/>
    </source>
</evidence>
<feature type="region of interest" description="Disordered" evidence="1">
    <location>
        <begin position="1"/>
        <end position="30"/>
    </location>
</feature>
<keyword evidence="2" id="KW-0812">Transmembrane</keyword>
<evidence type="ECO:0000313" key="4">
    <source>
        <dbReference type="Proteomes" id="UP000199135"/>
    </source>
</evidence>
<dbReference type="Proteomes" id="UP000199135">
    <property type="component" value="Unassembled WGS sequence"/>
</dbReference>
<comment type="caution">
    <text evidence="3">The sequence shown here is derived from an EMBL/GenBank/DDBJ whole genome shotgun (WGS) entry which is preliminary data.</text>
</comment>
<reference evidence="3 4" key="1">
    <citation type="submission" date="2016-10" db="EMBL/GenBank/DDBJ databases">
        <authorList>
            <person name="Varghese N."/>
            <person name="Submissions S."/>
        </authorList>
    </citation>
    <scope>NUCLEOTIDE SEQUENCE [LARGE SCALE GENOMIC DNA]</scope>
    <source>
        <strain evidence="3 4">WCP15</strain>
    </source>
</reference>
<accession>A0A1H6HXK7</accession>
<organism evidence="3 4">
    <name type="scientific">Parafannyhessea umbonata</name>
    <dbReference type="NCBI Taxonomy" id="604330"/>
    <lineage>
        <taxon>Bacteria</taxon>
        <taxon>Bacillati</taxon>
        <taxon>Actinomycetota</taxon>
        <taxon>Coriobacteriia</taxon>
        <taxon>Coriobacteriales</taxon>
        <taxon>Atopobiaceae</taxon>
        <taxon>Parafannyhessea</taxon>
    </lineage>
</organism>
<name>A0A1H6HXK7_9ACTN</name>
<keyword evidence="2" id="KW-1133">Transmembrane helix</keyword>
<dbReference type="RefSeq" id="WP_078686499.1">
    <property type="nucleotide sequence ID" value="NZ_FNWT01000001.1"/>
</dbReference>
<proteinExistence type="predicted"/>
<feature type="compositionally biased region" description="Basic and acidic residues" evidence="1">
    <location>
        <begin position="1"/>
        <end position="21"/>
    </location>
</feature>
<sequence length="138" mass="14508">MAEKKPKLSIESGDEGHKESKSTAAGGKAADATVAVEAEYVDQDEDGDPGAGPSRKGNPFKGVHTAVGDWLSQNFPGHEHAVFGAFLGLLVAVLIFVIGFWQALFVTICIVVGFAIGQYVDGDPTVANAVRKFFGDNN</sequence>
<evidence type="ECO:0000256" key="1">
    <source>
        <dbReference type="SAM" id="MobiDB-lite"/>
    </source>
</evidence>
<protein>
    <submittedName>
        <fullName evidence="3">Uncharacterized membrane protein</fullName>
    </submittedName>
</protein>
<gene>
    <name evidence="3" type="ORF">SAMN05216447_101277</name>
</gene>
<keyword evidence="2" id="KW-0472">Membrane</keyword>
<dbReference type="InterPro" id="IPR018730">
    <property type="entry name" value="DUF2273"/>
</dbReference>
<keyword evidence="4" id="KW-1185">Reference proteome</keyword>
<feature type="transmembrane region" description="Helical" evidence="2">
    <location>
        <begin position="83"/>
        <end position="116"/>
    </location>
</feature>
<dbReference type="Pfam" id="PF10031">
    <property type="entry name" value="DUF2273"/>
    <property type="match status" value="1"/>
</dbReference>
<dbReference type="EMBL" id="FNWT01000001">
    <property type="protein sequence ID" value="SEH38858.1"/>
    <property type="molecule type" value="Genomic_DNA"/>
</dbReference>
<feature type="region of interest" description="Disordered" evidence="1">
    <location>
        <begin position="41"/>
        <end position="60"/>
    </location>
</feature>
<evidence type="ECO:0000256" key="2">
    <source>
        <dbReference type="SAM" id="Phobius"/>
    </source>
</evidence>